<keyword evidence="5" id="KW-0411">Iron-sulfur</keyword>
<dbReference type="InterPro" id="IPR036884">
    <property type="entry name" value="2Fe-2S-bd_dom_sf"/>
</dbReference>
<keyword evidence="1" id="KW-0001">2Fe-2S</keyword>
<evidence type="ECO:0000259" key="6">
    <source>
        <dbReference type="PROSITE" id="PS51085"/>
    </source>
</evidence>
<dbReference type="RefSeq" id="WP_148621207.1">
    <property type="nucleotide sequence ID" value="NZ_CP043043.1"/>
</dbReference>
<reference evidence="7 8" key="1">
    <citation type="submission" date="2019-08" db="EMBL/GenBank/DDBJ databases">
        <title>Gluconobacter frateurii HD924 genome.</title>
        <authorList>
            <person name="Liu Y."/>
            <person name="Zhang P."/>
        </authorList>
    </citation>
    <scope>NUCLEOTIDE SEQUENCE [LARGE SCALE GENOMIC DNA]</scope>
    <source>
        <strain evidence="7 8">HD924</strain>
    </source>
</reference>
<dbReference type="PANTHER" id="PTHR45331:SF2">
    <property type="entry name" value="OXIDOREDUCTASE WITH IRON-SULFUR SUBUNIT"/>
    <property type="match status" value="1"/>
</dbReference>
<dbReference type="Gene3D" id="3.10.20.30">
    <property type="match status" value="1"/>
</dbReference>
<evidence type="ECO:0000256" key="2">
    <source>
        <dbReference type="ARBA" id="ARBA00022723"/>
    </source>
</evidence>
<evidence type="ECO:0000256" key="5">
    <source>
        <dbReference type="ARBA" id="ARBA00023014"/>
    </source>
</evidence>
<evidence type="ECO:0000313" key="8">
    <source>
        <dbReference type="Proteomes" id="UP000323560"/>
    </source>
</evidence>
<dbReference type="InterPro" id="IPR036010">
    <property type="entry name" value="2Fe-2S_ferredoxin-like_sf"/>
</dbReference>
<dbReference type="PROSITE" id="PS00197">
    <property type="entry name" value="2FE2S_FER_1"/>
    <property type="match status" value="1"/>
</dbReference>
<dbReference type="GO" id="GO:0016903">
    <property type="term" value="F:oxidoreductase activity, acting on the aldehyde or oxo group of donors"/>
    <property type="evidence" value="ECO:0007669"/>
    <property type="project" value="TreeGrafter"/>
</dbReference>
<dbReference type="PANTHER" id="PTHR45331">
    <property type="entry name" value="OXIDOREDUCTASE, IRON-SULPHUR BINDING SUBUNIT-RELATED-RELATED"/>
    <property type="match status" value="1"/>
</dbReference>
<dbReference type="Gene3D" id="1.10.150.120">
    <property type="entry name" value="[2Fe-2S]-binding domain"/>
    <property type="match status" value="1"/>
</dbReference>
<dbReference type="EMBL" id="CP043043">
    <property type="protein sequence ID" value="QEH97702.1"/>
    <property type="molecule type" value="Genomic_DNA"/>
</dbReference>
<evidence type="ECO:0000256" key="1">
    <source>
        <dbReference type="ARBA" id="ARBA00022714"/>
    </source>
</evidence>
<keyword evidence="3" id="KW-0560">Oxidoreductase</keyword>
<dbReference type="FunFam" id="3.10.20.30:FF:000020">
    <property type="entry name" value="Xanthine dehydrogenase iron-sulfur subunit"/>
    <property type="match status" value="1"/>
</dbReference>
<dbReference type="GO" id="GO:0051537">
    <property type="term" value="F:2 iron, 2 sulfur cluster binding"/>
    <property type="evidence" value="ECO:0007669"/>
    <property type="project" value="UniProtKB-KW"/>
</dbReference>
<dbReference type="AlphaFoldDB" id="A0AAP9EVX9"/>
<dbReference type="Proteomes" id="UP000323560">
    <property type="component" value="Chromosome"/>
</dbReference>
<keyword evidence="2" id="KW-0479">Metal-binding</keyword>
<evidence type="ECO:0000256" key="3">
    <source>
        <dbReference type="ARBA" id="ARBA00023002"/>
    </source>
</evidence>
<dbReference type="SUPFAM" id="SSF54292">
    <property type="entry name" value="2Fe-2S ferredoxin-like"/>
    <property type="match status" value="1"/>
</dbReference>
<sequence>MPVDLPMRVAKVSRRMVLRGAMALLSIGQILRPLWARALTARTGTSQSRPPEGVETAIVSCSVNDEHHHLMMDTRTTLLDLLREQLALTGAHKGCDHGQCGACTVLVNGQRVLSCLSLAAMHEGDSITTIEGLAAADGTLHPVQAAFIDHDGFQCGYCTSGQICSAVGMLRELAAGNPSYVTADLSAYAEAGTEELHERMSGNLCRCSAYVGISATLSELAQRKVPA</sequence>
<dbReference type="InterPro" id="IPR006058">
    <property type="entry name" value="2Fe2S_fd_BS"/>
</dbReference>
<dbReference type="Pfam" id="PF00111">
    <property type="entry name" value="Fer2"/>
    <property type="match status" value="1"/>
</dbReference>
<accession>A0AAP9EVX9</accession>
<feature type="domain" description="2Fe-2S ferredoxin-type" evidence="6">
    <location>
        <begin position="57"/>
        <end position="133"/>
    </location>
</feature>
<protein>
    <submittedName>
        <fullName evidence="7">2Fe-2S iron-sulfur cluster binding domain-containing protein</fullName>
    </submittedName>
</protein>
<evidence type="ECO:0000313" key="7">
    <source>
        <dbReference type="EMBL" id="QEH97702.1"/>
    </source>
</evidence>
<name>A0AAP9EVX9_GLUTH</name>
<dbReference type="InterPro" id="IPR001041">
    <property type="entry name" value="2Fe-2S_ferredoxin-type"/>
</dbReference>
<dbReference type="KEGG" id="gti:FXF46_12525"/>
<keyword evidence="4" id="KW-0408">Iron</keyword>
<dbReference type="CDD" id="cd00207">
    <property type="entry name" value="fer2"/>
    <property type="match status" value="1"/>
</dbReference>
<dbReference type="Pfam" id="PF01799">
    <property type="entry name" value="Fer2_2"/>
    <property type="match status" value="1"/>
</dbReference>
<organism evidence="7 8">
    <name type="scientific">Gluconobacter thailandicus</name>
    <dbReference type="NCBI Taxonomy" id="257438"/>
    <lineage>
        <taxon>Bacteria</taxon>
        <taxon>Pseudomonadati</taxon>
        <taxon>Pseudomonadota</taxon>
        <taxon>Alphaproteobacteria</taxon>
        <taxon>Acetobacterales</taxon>
        <taxon>Acetobacteraceae</taxon>
        <taxon>Gluconobacter</taxon>
    </lineage>
</organism>
<dbReference type="InterPro" id="IPR012675">
    <property type="entry name" value="Beta-grasp_dom_sf"/>
</dbReference>
<dbReference type="SUPFAM" id="SSF47741">
    <property type="entry name" value="CO dehydrogenase ISP C-domain like"/>
    <property type="match status" value="1"/>
</dbReference>
<evidence type="ECO:0000256" key="4">
    <source>
        <dbReference type="ARBA" id="ARBA00023004"/>
    </source>
</evidence>
<dbReference type="InterPro" id="IPR002888">
    <property type="entry name" value="2Fe-2S-bd"/>
</dbReference>
<gene>
    <name evidence="7" type="ORF">FXF46_12525</name>
</gene>
<dbReference type="GO" id="GO:0046872">
    <property type="term" value="F:metal ion binding"/>
    <property type="evidence" value="ECO:0007669"/>
    <property type="project" value="UniProtKB-KW"/>
</dbReference>
<proteinExistence type="predicted"/>
<dbReference type="PROSITE" id="PS51085">
    <property type="entry name" value="2FE2S_FER_2"/>
    <property type="match status" value="1"/>
</dbReference>
<dbReference type="InterPro" id="IPR052914">
    <property type="entry name" value="Aldehyde_Oxdr_Iron-Sulfur"/>
</dbReference>